<organism evidence="1">
    <name type="scientific">Attheya septentrionalis</name>
    <dbReference type="NCBI Taxonomy" id="420275"/>
    <lineage>
        <taxon>Eukaryota</taxon>
        <taxon>Sar</taxon>
        <taxon>Stramenopiles</taxon>
        <taxon>Ochrophyta</taxon>
        <taxon>Bacillariophyta</taxon>
        <taxon>Coscinodiscophyceae</taxon>
        <taxon>Chaetocerotophycidae</taxon>
        <taxon>Chaetocerotales</taxon>
        <taxon>Attheyaceae</taxon>
        <taxon>Attheya</taxon>
    </lineage>
</organism>
<gene>
    <name evidence="1" type="ORF">ASEP1449_LOCUS15171</name>
</gene>
<dbReference type="Gene3D" id="1.25.40.10">
    <property type="entry name" value="Tetratricopeptide repeat domain"/>
    <property type="match status" value="1"/>
</dbReference>
<protein>
    <submittedName>
        <fullName evidence="1">Uncharacterized protein</fullName>
    </submittedName>
</protein>
<dbReference type="EMBL" id="HBHQ01022428">
    <property type="protein sequence ID" value="CAD9823337.1"/>
    <property type="molecule type" value="Transcribed_RNA"/>
</dbReference>
<accession>A0A7S2UMX6</accession>
<dbReference type="PANTHER" id="PTHR46512">
    <property type="entry name" value="PEPTIDYLPROLYL ISOMERASE"/>
    <property type="match status" value="1"/>
</dbReference>
<dbReference type="SUPFAM" id="SSF48452">
    <property type="entry name" value="TPR-like"/>
    <property type="match status" value="1"/>
</dbReference>
<proteinExistence type="predicted"/>
<dbReference type="AlphaFoldDB" id="A0A7S2UMX6"/>
<dbReference type="InterPro" id="IPR011990">
    <property type="entry name" value="TPR-like_helical_dom_sf"/>
</dbReference>
<dbReference type="InterPro" id="IPR050754">
    <property type="entry name" value="FKBP4/5/8-like"/>
</dbReference>
<dbReference type="PANTHER" id="PTHR46512:SF9">
    <property type="entry name" value="PEPTIDYLPROLYL ISOMERASE"/>
    <property type="match status" value="1"/>
</dbReference>
<reference evidence="1" key="1">
    <citation type="submission" date="2021-01" db="EMBL/GenBank/DDBJ databases">
        <authorList>
            <person name="Corre E."/>
            <person name="Pelletier E."/>
            <person name="Niang G."/>
            <person name="Scheremetjew M."/>
            <person name="Finn R."/>
            <person name="Kale V."/>
            <person name="Holt S."/>
            <person name="Cochrane G."/>
            <person name="Meng A."/>
            <person name="Brown T."/>
            <person name="Cohen L."/>
        </authorList>
    </citation>
    <scope>NUCLEOTIDE SEQUENCE</scope>
    <source>
        <strain evidence="1">CCMP2084</strain>
    </source>
</reference>
<evidence type="ECO:0000313" key="1">
    <source>
        <dbReference type="EMBL" id="CAD9823337.1"/>
    </source>
</evidence>
<sequence length="347" mass="40054">MSESNDEKDVIAKASKLEAMKQMRDYSLKHGDTEKAEKYQEQLEMHKEMTQTLEKQETREEKREEMYYASIDENHDGSWLADDYNGMMMSLTDDDFLEAEQEDFLEDQLASNGELIYSDEFVKFPPLEKIEDESFWGSLRSRKLSVSDFVIRRLTEGLCPPLIRIQRMEESAMNEMLEFKAKGNMAFASKDYVKAIEFYEVALDDIEFPRPMFIAPEEQMSEVITILSNKAECELRLHRYDETCQSATAALLFDGGHEKSRIRRAKAELALGKQKGKSAAMLLQATVDLDEVLRNDSGSSTDVGIKTARTLLKDANRYLKIAKDECQQKNPDADWDFWSMQIRSTCH</sequence>
<name>A0A7S2UMX6_9STRA</name>